<sequence length="121" mass="13509">MPKPQIPNTQVTIDASGKILGRVATQVAVILRGKHLPTFRPDVISGEKVLVKNVSKIVVTGKKIQDKKYAHFSGYAGGLRQTSYGEKLSKDPKGMFRLAVSRMLPDNRTRKKIMRRLIIQP</sequence>
<name>A0A2H0YPS6_9BACT</name>
<dbReference type="GO" id="GO:0003735">
    <property type="term" value="F:structural constituent of ribosome"/>
    <property type="evidence" value="ECO:0007669"/>
    <property type="project" value="InterPro"/>
</dbReference>
<organism evidence="5 6">
    <name type="scientific">Candidatus Kerfeldbacteria bacterium CG08_land_8_20_14_0_20_43_14</name>
    <dbReference type="NCBI Taxonomy" id="2014246"/>
    <lineage>
        <taxon>Bacteria</taxon>
        <taxon>Candidatus Kerfeldiibacteriota</taxon>
    </lineage>
</organism>
<dbReference type="GO" id="GO:0003729">
    <property type="term" value="F:mRNA binding"/>
    <property type="evidence" value="ECO:0007669"/>
    <property type="project" value="TreeGrafter"/>
</dbReference>
<dbReference type="Pfam" id="PF00572">
    <property type="entry name" value="Ribosomal_L13"/>
    <property type="match status" value="1"/>
</dbReference>
<gene>
    <name evidence="4" type="primary">rplM</name>
    <name evidence="5" type="ORF">COT26_03460</name>
</gene>
<evidence type="ECO:0000313" key="5">
    <source>
        <dbReference type="EMBL" id="PIS40426.1"/>
    </source>
</evidence>
<dbReference type="InterPro" id="IPR005823">
    <property type="entry name" value="Ribosomal_uL13_bac-type"/>
</dbReference>
<evidence type="ECO:0000256" key="2">
    <source>
        <dbReference type="ARBA" id="ARBA00022980"/>
    </source>
</evidence>
<keyword evidence="2 4" id="KW-0689">Ribosomal protein</keyword>
<dbReference type="PANTHER" id="PTHR11545:SF2">
    <property type="entry name" value="LARGE RIBOSOMAL SUBUNIT PROTEIN UL13M"/>
    <property type="match status" value="1"/>
</dbReference>
<dbReference type="GO" id="GO:0017148">
    <property type="term" value="P:negative regulation of translation"/>
    <property type="evidence" value="ECO:0007669"/>
    <property type="project" value="TreeGrafter"/>
</dbReference>
<dbReference type="PANTHER" id="PTHR11545">
    <property type="entry name" value="RIBOSOMAL PROTEIN L13"/>
    <property type="match status" value="1"/>
</dbReference>
<dbReference type="GO" id="GO:0006412">
    <property type="term" value="P:translation"/>
    <property type="evidence" value="ECO:0007669"/>
    <property type="project" value="UniProtKB-UniRule"/>
</dbReference>
<dbReference type="AlphaFoldDB" id="A0A2H0YPS6"/>
<evidence type="ECO:0000256" key="4">
    <source>
        <dbReference type="HAMAP-Rule" id="MF_01366"/>
    </source>
</evidence>
<dbReference type="InterPro" id="IPR036899">
    <property type="entry name" value="Ribosomal_uL13_sf"/>
</dbReference>
<keyword evidence="3 4" id="KW-0687">Ribonucleoprotein</keyword>
<comment type="caution">
    <text evidence="5">The sequence shown here is derived from an EMBL/GenBank/DDBJ whole genome shotgun (WGS) entry which is preliminary data.</text>
</comment>
<dbReference type="Gene3D" id="3.90.1180.10">
    <property type="entry name" value="Ribosomal protein L13"/>
    <property type="match status" value="1"/>
</dbReference>
<protein>
    <recommendedName>
        <fullName evidence="4">Large ribosomal subunit protein uL13</fullName>
    </recommendedName>
</protein>
<dbReference type="PIRSF" id="PIRSF002181">
    <property type="entry name" value="Ribosomal_L13"/>
    <property type="match status" value="1"/>
</dbReference>
<evidence type="ECO:0000313" key="6">
    <source>
        <dbReference type="Proteomes" id="UP000236845"/>
    </source>
</evidence>
<reference evidence="6" key="1">
    <citation type="submission" date="2017-09" db="EMBL/GenBank/DDBJ databases">
        <title>Depth-based differentiation of microbial function through sediment-hosted aquifers and enrichment of novel symbionts in the deep terrestrial subsurface.</title>
        <authorList>
            <person name="Probst A.J."/>
            <person name="Ladd B."/>
            <person name="Jarett J.K."/>
            <person name="Geller-Mcgrath D.E."/>
            <person name="Sieber C.M.K."/>
            <person name="Emerson J.B."/>
            <person name="Anantharaman K."/>
            <person name="Thomas B.C."/>
            <person name="Malmstrom R."/>
            <person name="Stieglmeier M."/>
            <person name="Klingl A."/>
            <person name="Woyke T."/>
            <person name="Ryan C.M."/>
            <person name="Banfield J.F."/>
        </authorList>
    </citation>
    <scope>NUCLEOTIDE SEQUENCE [LARGE SCALE GENOMIC DNA]</scope>
</reference>
<dbReference type="InterPro" id="IPR005822">
    <property type="entry name" value="Ribosomal_uL13"/>
</dbReference>
<comment type="function">
    <text evidence="4">This protein is one of the early assembly proteins of the 50S ribosomal subunit, although it is not seen to bind rRNA by itself. It is important during the early stages of 50S assembly.</text>
</comment>
<comment type="subunit">
    <text evidence="4">Part of the 50S ribosomal subunit.</text>
</comment>
<accession>A0A2H0YPS6</accession>
<comment type="similarity">
    <text evidence="1 4">Belongs to the universal ribosomal protein uL13 family.</text>
</comment>
<dbReference type="HAMAP" id="MF_01366">
    <property type="entry name" value="Ribosomal_uL13"/>
    <property type="match status" value="1"/>
</dbReference>
<dbReference type="GO" id="GO:0022625">
    <property type="term" value="C:cytosolic large ribosomal subunit"/>
    <property type="evidence" value="ECO:0007669"/>
    <property type="project" value="TreeGrafter"/>
</dbReference>
<evidence type="ECO:0000256" key="1">
    <source>
        <dbReference type="ARBA" id="ARBA00006227"/>
    </source>
</evidence>
<dbReference type="EMBL" id="PEXW01000071">
    <property type="protein sequence ID" value="PIS40426.1"/>
    <property type="molecule type" value="Genomic_DNA"/>
</dbReference>
<dbReference type="CDD" id="cd00392">
    <property type="entry name" value="Ribosomal_L13"/>
    <property type="match status" value="1"/>
</dbReference>
<dbReference type="NCBIfam" id="TIGR01066">
    <property type="entry name" value="rplM_bact"/>
    <property type="match status" value="1"/>
</dbReference>
<evidence type="ECO:0000256" key="3">
    <source>
        <dbReference type="ARBA" id="ARBA00023274"/>
    </source>
</evidence>
<dbReference type="SUPFAM" id="SSF52161">
    <property type="entry name" value="Ribosomal protein L13"/>
    <property type="match status" value="1"/>
</dbReference>
<dbReference type="Proteomes" id="UP000236845">
    <property type="component" value="Unassembled WGS sequence"/>
</dbReference>
<proteinExistence type="inferred from homology"/>